<feature type="transmembrane region" description="Helical" evidence="1">
    <location>
        <begin position="100"/>
        <end position="123"/>
    </location>
</feature>
<feature type="transmembrane region" description="Helical" evidence="1">
    <location>
        <begin position="16"/>
        <end position="40"/>
    </location>
</feature>
<feature type="transmembrane region" description="Helical" evidence="1">
    <location>
        <begin position="233"/>
        <end position="252"/>
    </location>
</feature>
<accession>A0A2A6FNT4</accession>
<dbReference type="EMBL" id="NAEP01000056">
    <property type="protein sequence ID" value="PDQ34340.1"/>
    <property type="molecule type" value="Genomic_DNA"/>
</dbReference>
<sequence length="258" mass="27645">MLAFRTELQKIFSTRLWWILLLVGVAISGGMGILIASNVAMSPGAPSSAFSYSYSVAGRVSYLVPLLLGTLIITNEYRYQTLSRTLLLGFSRRTVILSKMAVVAVVAFCIGVVCTTINATVVFAVVTAGGKDSMLSAPEQLGILWRTPFAFVLWGFVGLGFGLLLRNQIASIISVLGFVLVVEPVLTTLAGESDVFATVGKFLPGAANLSLIWPPDSSFTGSVVQNLPWEQGGAVMALYGVLLIGCGYVFAFRRRDIF</sequence>
<comment type="caution">
    <text evidence="2">The sequence shown here is derived from an EMBL/GenBank/DDBJ whole genome shotgun (WGS) entry which is preliminary data.</text>
</comment>
<dbReference type="Pfam" id="PF12730">
    <property type="entry name" value="ABC2_membrane_4"/>
    <property type="match status" value="1"/>
</dbReference>
<evidence type="ECO:0008006" key="4">
    <source>
        <dbReference type="Google" id="ProtNLM"/>
    </source>
</evidence>
<keyword evidence="1" id="KW-0472">Membrane</keyword>
<evidence type="ECO:0000256" key="1">
    <source>
        <dbReference type="SAM" id="Phobius"/>
    </source>
</evidence>
<reference evidence="3" key="1">
    <citation type="submission" date="2017-03" db="EMBL/GenBank/DDBJ databases">
        <authorList>
            <person name="Lund M.B."/>
        </authorList>
    </citation>
    <scope>NUCLEOTIDE SEQUENCE [LARGE SCALE GENOMIC DNA]</scope>
</reference>
<evidence type="ECO:0000313" key="2">
    <source>
        <dbReference type="EMBL" id="PDQ34340.1"/>
    </source>
</evidence>
<evidence type="ECO:0000313" key="3">
    <source>
        <dbReference type="Proteomes" id="UP000219994"/>
    </source>
</evidence>
<feature type="transmembrane region" description="Helical" evidence="1">
    <location>
        <begin position="143"/>
        <end position="165"/>
    </location>
</feature>
<dbReference type="AlphaFoldDB" id="A0A2A6FNT4"/>
<feature type="transmembrane region" description="Helical" evidence="1">
    <location>
        <begin position="172"/>
        <end position="191"/>
    </location>
</feature>
<name>A0A2A6FNT4_9MICO</name>
<gene>
    <name evidence="2" type="ORF">B5766_11900</name>
</gene>
<feature type="transmembrane region" description="Helical" evidence="1">
    <location>
        <begin position="60"/>
        <end position="79"/>
    </location>
</feature>
<keyword evidence="1" id="KW-1133">Transmembrane helix</keyword>
<protein>
    <recommendedName>
        <fullName evidence="4">ABC transporter permease</fullName>
    </recommendedName>
</protein>
<proteinExistence type="predicted"/>
<keyword evidence="1" id="KW-0812">Transmembrane</keyword>
<organism evidence="2 3">
    <name type="scientific">Candidatus Lumbricidiphila eiseniae</name>
    <dbReference type="NCBI Taxonomy" id="1969409"/>
    <lineage>
        <taxon>Bacteria</taxon>
        <taxon>Bacillati</taxon>
        <taxon>Actinomycetota</taxon>
        <taxon>Actinomycetes</taxon>
        <taxon>Micrococcales</taxon>
        <taxon>Microbacteriaceae</taxon>
        <taxon>Candidatus Lumbricidiphila</taxon>
    </lineage>
</organism>
<dbReference type="Proteomes" id="UP000219994">
    <property type="component" value="Unassembled WGS sequence"/>
</dbReference>